<dbReference type="PANTHER" id="PTHR31827">
    <property type="entry name" value="EMB|CAB89363.1"/>
    <property type="match status" value="1"/>
</dbReference>
<feature type="domain" description="WRKY19-like zinc finger" evidence="2">
    <location>
        <begin position="94"/>
        <end position="117"/>
    </location>
</feature>
<protein>
    <recommendedName>
        <fullName evidence="2">WRKY19-like zinc finger domain-containing protein</fullName>
    </recommendedName>
</protein>
<sequence>MTTPTTLQAIHPEAPAPCSYHHNCNRYAKLNDLCLIHSRLIVVHSPTTSNSTKSLSDTEPISTKPRTNRHRKCQAVNCTAFARHGGYCTRHGGGRRCKIDGCETAAQTRGFCRLHGGGSRCRAVGCMDFARIGGLCMQHVRMANRTTEAT</sequence>
<organism evidence="3 4">
    <name type="scientific">Thraustotheca clavata</name>
    <dbReference type="NCBI Taxonomy" id="74557"/>
    <lineage>
        <taxon>Eukaryota</taxon>
        <taxon>Sar</taxon>
        <taxon>Stramenopiles</taxon>
        <taxon>Oomycota</taxon>
        <taxon>Saprolegniomycetes</taxon>
        <taxon>Saprolegniales</taxon>
        <taxon>Achlyaceae</taxon>
        <taxon>Thraustotheca</taxon>
    </lineage>
</organism>
<feature type="region of interest" description="Disordered" evidence="1">
    <location>
        <begin position="47"/>
        <end position="66"/>
    </location>
</feature>
<reference evidence="3 4" key="1">
    <citation type="journal article" date="2014" name="Genome Biol. Evol.">
        <title>The secreted proteins of Achlya hypogyna and Thraustotheca clavata identify the ancestral oomycete secretome and reveal gene acquisitions by horizontal gene transfer.</title>
        <authorList>
            <person name="Misner I."/>
            <person name="Blouin N."/>
            <person name="Leonard G."/>
            <person name="Richards T.A."/>
            <person name="Lane C.E."/>
        </authorList>
    </citation>
    <scope>NUCLEOTIDE SEQUENCE [LARGE SCALE GENOMIC DNA]</scope>
    <source>
        <strain evidence="3 4">ATCC 34112</strain>
    </source>
</reference>
<evidence type="ECO:0000313" key="3">
    <source>
        <dbReference type="EMBL" id="OQR99172.1"/>
    </source>
</evidence>
<keyword evidence="4" id="KW-1185">Reference proteome</keyword>
<evidence type="ECO:0000256" key="1">
    <source>
        <dbReference type="SAM" id="MobiDB-lite"/>
    </source>
</evidence>
<comment type="caution">
    <text evidence="3">The sequence shown here is derived from an EMBL/GenBank/DDBJ whole genome shotgun (WGS) entry which is preliminary data.</text>
</comment>
<evidence type="ECO:0000313" key="4">
    <source>
        <dbReference type="Proteomes" id="UP000243217"/>
    </source>
</evidence>
<dbReference type="Proteomes" id="UP000243217">
    <property type="component" value="Unassembled WGS sequence"/>
</dbReference>
<dbReference type="Pfam" id="PF24906">
    <property type="entry name" value="Zf_WRKY19"/>
    <property type="match status" value="1"/>
</dbReference>
<dbReference type="OrthoDB" id="57666at2759"/>
<dbReference type="PANTHER" id="PTHR31827:SF1">
    <property type="entry name" value="EMB|CAB89363.1"/>
    <property type="match status" value="1"/>
</dbReference>
<dbReference type="AlphaFoldDB" id="A0A1V9ZMF8"/>
<feature type="compositionally biased region" description="Polar residues" evidence="1">
    <location>
        <begin position="47"/>
        <end position="65"/>
    </location>
</feature>
<dbReference type="InterPro" id="IPR056866">
    <property type="entry name" value="Znf_WRKY19"/>
</dbReference>
<dbReference type="STRING" id="74557.A0A1V9ZMF8"/>
<accession>A0A1V9ZMF8</accession>
<name>A0A1V9ZMF8_9STRA</name>
<dbReference type="EMBL" id="JNBS01001825">
    <property type="protein sequence ID" value="OQR99172.1"/>
    <property type="molecule type" value="Genomic_DNA"/>
</dbReference>
<evidence type="ECO:0000259" key="2">
    <source>
        <dbReference type="Pfam" id="PF24906"/>
    </source>
</evidence>
<proteinExistence type="predicted"/>
<gene>
    <name evidence="3" type="ORF">THRCLA_06592</name>
</gene>